<feature type="compositionally biased region" description="Polar residues" evidence="1">
    <location>
        <begin position="92"/>
        <end position="108"/>
    </location>
</feature>
<sequence length="195" mass="21103">MTGSEHTGEVVVVAPVSAARAVTRTALRELQQSTALESHPSSIIPRAPVAPQFCLGIDSVVMQAVVEQVVAGVTSSVTNLSLSPKRFPFGRENSTGGSEVTTTTAPQHQSHHHRPGGSPNPRLGPKLVPTPGAVGGASPRPQGRCKSFMNHMMHPPPPMVQQPRPKKERERRPLPVLQCGDRYTFWPEYDPSQTW</sequence>
<reference evidence="2 3" key="1">
    <citation type="submission" date="2019-05" db="EMBL/GenBank/DDBJ databases">
        <title>Another draft genome of Portunus trituberculatus and its Hox gene families provides insights of decapod evolution.</title>
        <authorList>
            <person name="Jeong J.-H."/>
            <person name="Song I."/>
            <person name="Kim S."/>
            <person name="Choi T."/>
            <person name="Kim D."/>
            <person name="Ryu S."/>
            <person name="Kim W."/>
        </authorList>
    </citation>
    <scope>NUCLEOTIDE SEQUENCE [LARGE SCALE GENOMIC DNA]</scope>
    <source>
        <tissue evidence="2">Muscle</tissue>
    </source>
</reference>
<dbReference type="OrthoDB" id="7976202at2759"/>
<dbReference type="AlphaFoldDB" id="A0A5B7DWQ6"/>
<feature type="region of interest" description="Disordered" evidence="1">
    <location>
        <begin position="84"/>
        <end position="175"/>
    </location>
</feature>
<evidence type="ECO:0000313" key="2">
    <source>
        <dbReference type="EMBL" id="MPC25527.1"/>
    </source>
</evidence>
<organism evidence="2 3">
    <name type="scientific">Portunus trituberculatus</name>
    <name type="common">Swimming crab</name>
    <name type="synonym">Neptunus trituberculatus</name>
    <dbReference type="NCBI Taxonomy" id="210409"/>
    <lineage>
        <taxon>Eukaryota</taxon>
        <taxon>Metazoa</taxon>
        <taxon>Ecdysozoa</taxon>
        <taxon>Arthropoda</taxon>
        <taxon>Crustacea</taxon>
        <taxon>Multicrustacea</taxon>
        <taxon>Malacostraca</taxon>
        <taxon>Eumalacostraca</taxon>
        <taxon>Eucarida</taxon>
        <taxon>Decapoda</taxon>
        <taxon>Pleocyemata</taxon>
        <taxon>Brachyura</taxon>
        <taxon>Eubrachyura</taxon>
        <taxon>Portunoidea</taxon>
        <taxon>Portunidae</taxon>
        <taxon>Portuninae</taxon>
        <taxon>Portunus</taxon>
    </lineage>
</organism>
<dbReference type="Proteomes" id="UP000324222">
    <property type="component" value="Unassembled WGS sequence"/>
</dbReference>
<keyword evidence="3" id="KW-1185">Reference proteome</keyword>
<gene>
    <name evidence="2" type="ORF">E2C01_018645</name>
</gene>
<name>A0A5B7DWQ6_PORTR</name>
<evidence type="ECO:0000313" key="3">
    <source>
        <dbReference type="Proteomes" id="UP000324222"/>
    </source>
</evidence>
<proteinExistence type="predicted"/>
<accession>A0A5B7DWQ6</accession>
<protein>
    <submittedName>
        <fullName evidence="2">Uncharacterized protein</fullName>
    </submittedName>
</protein>
<evidence type="ECO:0000256" key="1">
    <source>
        <dbReference type="SAM" id="MobiDB-lite"/>
    </source>
</evidence>
<comment type="caution">
    <text evidence="2">The sequence shown here is derived from an EMBL/GenBank/DDBJ whole genome shotgun (WGS) entry which is preliminary data.</text>
</comment>
<dbReference type="EMBL" id="VSRR010001475">
    <property type="protein sequence ID" value="MPC25527.1"/>
    <property type="molecule type" value="Genomic_DNA"/>
</dbReference>